<comment type="subcellular location">
    <subcellularLocation>
        <location evidence="4">Cell inner membrane</location>
        <topology evidence="4">Single-pass membrane protein</topology>
        <orientation evidence="4">Cytoplasmic side</orientation>
    </subcellularLocation>
</comment>
<keyword evidence="1 4" id="KW-0479">Metal-binding</keyword>
<evidence type="ECO:0000256" key="1">
    <source>
        <dbReference type="ARBA" id="ARBA00022723"/>
    </source>
</evidence>
<dbReference type="STRING" id="1384056.N787_01505"/>
<dbReference type="HAMAP" id="MF_00994">
    <property type="entry name" value="LPS_assembly_LapB"/>
    <property type="match status" value="1"/>
</dbReference>
<keyword evidence="4" id="KW-1003">Cell membrane</keyword>
<accession>A0A091B5M4</accession>
<dbReference type="AlphaFoldDB" id="A0A091B5M4"/>
<dbReference type="SUPFAM" id="SSF81901">
    <property type="entry name" value="HCP-like"/>
    <property type="match status" value="1"/>
</dbReference>
<proteinExistence type="inferred from homology"/>
<evidence type="ECO:0000256" key="4">
    <source>
        <dbReference type="HAMAP-Rule" id="MF_00994"/>
    </source>
</evidence>
<feature type="binding site" evidence="4">
    <location>
        <position position="359"/>
    </location>
    <ligand>
        <name>Fe cation</name>
        <dbReference type="ChEBI" id="CHEBI:24875"/>
    </ligand>
</feature>
<keyword evidence="4" id="KW-0997">Cell inner membrane</keyword>
<feature type="binding site" evidence="4">
    <location>
        <position position="373"/>
    </location>
    <ligand>
        <name>Fe cation</name>
        <dbReference type="ChEBI" id="CHEBI:24875"/>
    </ligand>
</feature>
<keyword evidence="4" id="KW-0472">Membrane</keyword>
<dbReference type="GO" id="GO:0005506">
    <property type="term" value="F:iron ion binding"/>
    <property type="evidence" value="ECO:0007669"/>
    <property type="project" value="UniProtKB-UniRule"/>
</dbReference>
<name>A0A091B5M4_9GAMM</name>
<evidence type="ECO:0000313" key="6">
    <source>
        <dbReference type="EMBL" id="KFN47001.1"/>
    </source>
</evidence>
<dbReference type="GO" id="GO:0046890">
    <property type="term" value="P:regulation of lipid biosynthetic process"/>
    <property type="evidence" value="ECO:0007669"/>
    <property type="project" value="UniProtKB-UniRule"/>
</dbReference>
<evidence type="ECO:0000313" key="7">
    <source>
        <dbReference type="Proteomes" id="UP000029393"/>
    </source>
</evidence>
<dbReference type="OrthoDB" id="507476at2"/>
<keyword evidence="7" id="KW-1185">Reference proteome</keyword>
<dbReference type="PANTHER" id="PTHR45586:SF1">
    <property type="entry name" value="LIPOPOLYSACCHARIDE ASSEMBLY PROTEIN B"/>
    <property type="match status" value="1"/>
</dbReference>
<dbReference type="PATRIC" id="fig|1384056.3.peg.929"/>
<dbReference type="Pfam" id="PF13432">
    <property type="entry name" value="TPR_16"/>
    <property type="match status" value="2"/>
</dbReference>
<dbReference type="Proteomes" id="UP000029393">
    <property type="component" value="Unassembled WGS sequence"/>
</dbReference>
<keyword evidence="2 4" id="KW-0677">Repeat</keyword>
<dbReference type="InterPro" id="IPR041166">
    <property type="entry name" value="Rubredoxin_2"/>
</dbReference>
<feature type="binding site" evidence="4">
    <location>
        <position position="376"/>
    </location>
    <ligand>
        <name>Fe cation</name>
        <dbReference type="ChEBI" id="CHEBI:24875"/>
    </ligand>
</feature>
<comment type="similarity">
    <text evidence="4">Belongs to the LapB family.</text>
</comment>
<evidence type="ECO:0000256" key="2">
    <source>
        <dbReference type="ARBA" id="ARBA00022737"/>
    </source>
</evidence>
<dbReference type="InterPro" id="IPR030865">
    <property type="entry name" value="LapB"/>
</dbReference>
<feature type="topological domain" description="Cytoplasmic" evidence="4">
    <location>
        <begin position="24"/>
        <end position="391"/>
    </location>
</feature>
<dbReference type="Pfam" id="PF18073">
    <property type="entry name" value="Zn_ribbon_LapB"/>
    <property type="match status" value="1"/>
</dbReference>
<keyword evidence="4" id="KW-0408">Iron</keyword>
<dbReference type="InterPro" id="IPR011990">
    <property type="entry name" value="TPR-like_helical_dom_sf"/>
</dbReference>
<reference evidence="6 7" key="1">
    <citation type="submission" date="2013-09" db="EMBL/GenBank/DDBJ databases">
        <title>Genome sequencing of Arenimonas metalli.</title>
        <authorList>
            <person name="Chen F."/>
            <person name="Wang G."/>
        </authorList>
    </citation>
    <scope>NUCLEOTIDE SEQUENCE [LARGE SCALE GENOMIC DNA]</scope>
    <source>
        <strain evidence="6 7">CF5-1</strain>
    </source>
</reference>
<keyword evidence="4" id="KW-0812">Transmembrane</keyword>
<dbReference type="eggNOG" id="COG2956">
    <property type="taxonomic scope" value="Bacteria"/>
</dbReference>
<evidence type="ECO:0000259" key="5">
    <source>
        <dbReference type="Pfam" id="PF18073"/>
    </source>
</evidence>
<dbReference type="RefSeq" id="WP_034211110.1">
    <property type="nucleotide sequence ID" value="NZ_AVCK01000012.1"/>
</dbReference>
<sequence length="391" mass="43740">MTEFAWLLLLLLPVAAGSGWLAGRRGGERRGGARVSRLSNTYFRGLNYLLNEQQDKAIEVFLQIAAVDKDTVETQFALGHLFRRRGEVDRAIRLHQSLVAREGLNDEQKTRAVLALGEDYMRAGLLDRAETLFTDLVRMGVLAPQALRHLISIYQAERDWGKAIEHARQFEAASGEPMGKLVAQFHCELAEKARLAGDLDEARRHLARAYEADSHSVRAGLAEGQLELAAGNDAAAIRAFERVARHDIEFLPDLLEPLLRCYERRGDSARARGFLMEMIEHYPGVSPVLALTRLLERDEGQGAALEFLSRQLRLRPSVRGEAEYIDLSLRDGEADPADTLRTLKQITDQLVVRTPGYRCQRCGFSARAHHWQCPGCKSWGSIKPVHGAVSE</sequence>
<feature type="binding site" evidence="4">
    <location>
        <position position="362"/>
    </location>
    <ligand>
        <name>Fe cation</name>
        <dbReference type="ChEBI" id="CHEBI:24875"/>
    </ligand>
</feature>
<comment type="caution">
    <text evidence="6">The sequence shown here is derived from an EMBL/GenBank/DDBJ whole genome shotgun (WGS) entry which is preliminary data.</text>
</comment>
<dbReference type="EMBL" id="AVCK01000012">
    <property type="protein sequence ID" value="KFN47001.1"/>
    <property type="molecule type" value="Genomic_DNA"/>
</dbReference>
<keyword evidence="4" id="KW-1133">Transmembrane helix</keyword>
<feature type="domain" description="LapB rubredoxin metal binding" evidence="5">
    <location>
        <begin position="357"/>
        <end position="384"/>
    </location>
</feature>
<dbReference type="GO" id="GO:0009898">
    <property type="term" value="C:cytoplasmic side of plasma membrane"/>
    <property type="evidence" value="ECO:0007669"/>
    <property type="project" value="UniProtKB-UniRule"/>
</dbReference>
<keyword evidence="3 4" id="KW-0802">TPR repeat</keyword>
<dbReference type="GO" id="GO:0008653">
    <property type="term" value="P:lipopolysaccharide metabolic process"/>
    <property type="evidence" value="ECO:0007669"/>
    <property type="project" value="InterPro"/>
</dbReference>
<comment type="function">
    <text evidence="4">Modulates cellular lipopolysaccharide (LPS) levels by regulating LpxC, which is involved in lipid A biosynthesis. May act by modulating the proteolytic activity of FtsH towards LpxC. May also coordinate assembly of proteins involved in LPS synthesis at the plasma membrane.</text>
</comment>
<organism evidence="6 7">
    <name type="scientific">Arenimonas metalli CF5-1</name>
    <dbReference type="NCBI Taxonomy" id="1384056"/>
    <lineage>
        <taxon>Bacteria</taxon>
        <taxon>Pseudomonadati</taxon>
        <taxon>Pseudomonadota</taxon>
        <taxon>Gammaproteobacteria</taxon>
        <taxon>Lysobacterales</taxon>
        <taxon>Lysobacteraceae</taxon>
        <taxon>Arenimonas</taxon>
    </lineage>
</organism>
<dbReference type="Gene3D" id="1.25.40.10">
    <property type="entry name" value="Tetratricopeptide repeat domain"/>
    <property type="match status" value="1"/>
</dbReference>
<protein>
    <recommendedName>
        <fullName evidence="4">Lipopolysaccharide assembly protein B</fullName>
    </recommendedName>
</protein>
<dbReference type="NCBIfam" id="NF008757">
    <property type="entry name" value="PRK11788.1-5"/>
    <property type="match status" value="1"/>
</dbReference>
<evidence type="ECO:0000256" key="3">
    <source>
        <dbReference type="ARBA" id="ARBA00022803"/>
    </source>
</evidence>
<dbReference type="InterPro" id="IPR051012">
    <property type="entry name" value="CellSynth/LPSAsmb/PSIAsmb"/>
</dbReference>
<dbReference type="PANTHER" id="PTHR45586">
    <property type="entry name" value="TPR REPEAT-CONTAINING PROTEIN PA4667"/>
    <property type="match status" value="1"/>
</dbReference>
<gene>
    <name evidence="4" type="primary">lapB</name>
    <name evidence="6" type="ORF">N787_01505</name>
</gene>